<dbReference type="AlphaFoldDB" id="A0AAW2PIC6"/>
<reference evidence="1" key="2">
    <citation type="journal article" date="2024" name="Plant">
        <title>Genomic evolution and insights into agronomic trait innovations of Sesamum species.</title>
        <authorList>
            <person name="Miao H."/>
            <person name="Wang L."/>
            <person name="Qu L."/>
            <person name="Liu H."/>
            <person name="Sun Y."/>
            <person name="Le M."/>
            <person name="Wang Q."/>
            <person name="Wei S."/>
            <person name="Zheng Y."/>
            <person name="Lin W."/>
            <person name="Duan Y."/>
            <person name="Cao H."/>
            <person name="Xiong S."/>
            <person name="Wang X."/>
            <person name="Wei L."/>
            <person name="Li C."/>
            <person name="Ma Q."/>
            <person name="Ju M."/>
            <person name="Zhao R."/>
            <person name="Li G."/>
            <person name="Mu C."/>
            <person name="Tian Q."/>
            <person name="Mei H."/>
            <person name="Zhang T."/>
            <person name="Gao T."/>
            <person name="Zhang H."/>
        </authorList>
    </citation>
    <scope>NUCLEOTIDE SEQUENCE</scope>
    <source>
        <strain evidence="1">G01</strain>
    </source>
</reference>
<comment type="caution">
    <text evidence="1">The sequence shown here is derived from an EMBL/GenBank/DDBJ whole genome shotgun (WGS) entry which is preliminary data.</text>
</comment>
<reference evidence="1" key="1">
    <citation type="submission" date="2020-06" db="EMBL/GenBank/DDBJ databases">
        <authorList>
            <person name="Li T."/>
            <person name="Hu X."/>
            <person name="Zhang T."/>
            <person name="Song X."/>
            <person name="Zhang H."/>
            <person name="Dai N."/>
            <person name="Sheng W."/>
            <person name="Hou X."/>
            <person name="Wei L."/>
        </authorList>
    </citation>
    <scope>NUCLEOTIDE SEQUENCE</scope>
    <source>
        <strain evidence="1">G01</strain>
        <tissue evidence="1">Leaf</tissue>
    </source>
</reference>
<sequence>MGLSCPRSSLLGLMKSLKGCWTSPRHHHTHIQYAAQCTRPNLAYALSITNRYPTCAGEAHWTAVNTILKYQRRTKDMFLAYGGRELVLEGHSHASF</sequence>
<protein>
    <submittedName>
        <fullName evidence="1">Uncharacterized protein</fullName>
    </submittedName>
</protein>
<gene>
    <name evidence="1" type="ORF">Sangu_1016900</name>
</gene>
<accession>A0AAW2PIC6</accession>
<proteinExistence type="predicted"/>
<name>A0AAW2PIC6_9LAMI</name>
<dbReference type="EMBL" id="JACGWK010000005">
    <property type="protein sequence ID" value="KAL0354356.1"/>
    <property type="molecule type" value="Genomic_DNA"/>
</dbReference>
<organism evidence="1">
    <name type="scientific">Sesamum angustifolium</name>
    <dbReference type="NCBI Taxonomy" id="2727405"/>
    <lineage>
        <taxon>Eukaryota</taxon>
        <taxon>Viridiplantae</taxon>
        <taxon>Streptophyta</taxon>
        <taxon>Embryophyta</taxon>
        <taxon>Tracheophyta</taxon>
        <taxon>Spermatophyta</taxon>
        <taxon>Magnoliopsida</taxon>
        <taxon>eudicotyledons</taxon>
        <taxon>Gunneridae</taxon>
        <taxon>Pentapetalae</taxon>
        <taxon>asterids</taxon>
        <taxon>lamiids</taxon>
        <taxon>Lamiales</taxon>
        <taxon>Pedaliaceae</taxon>
        <taxon>Sesamum</taxon>
    </lineage>
</organism>
<evidence type="ECO:0000313" key="1">
    <source>
        <dbReference type="EMBL" id="KAL0354356.1"/>
    </source>
</evidence>